<dbReference type="Gene3D" id="2.20.70.10">
    <property type="match status" value="1"/>
</dbReference>
<dbReference type="Gene3D" id="2.30.42.10">
    <property type="match status" value="1"/>
</dbReference>
<dbReference type="PANTHER" id="PTHR46221:SF3">
    <property type="entry name" value="FERM AND PDZ DOMAIN-CONTAINING PROTEIN 4"/>
    <property type="match status" value="1"/>
</dbReference>
<dbReference type="InterPro" id="IPR001202">
    <property type="entry name" value="WW_dom"/>
</dbReference>
<dbReference type="Gene3D" id="3.10.20.90">
    <property type="entry name" value="Phosphatidylinositol 3-kinase Catalytic Subunit, Chain A, domain 1"/>
    <property type="match status" value="1"/>
</dbReference>
<dbReference type="CDD" id="cd06769">
    <property type="entry name" value="PDZ_FRMPD1_3_4-like"/>
    <property type="match status" value="1"/>
</dbReference>
<evidence type="ECO:0000256" key="1">
    <source>
        <dbReference type="SAM" id="MobiDB-lite"/>
    </source>
</evidence>
<dbReference type="InterPro" id="IPR036020">
    <property type="entry name" value="WW_dom_sf"/>
</dbReference>
<dbReference type="CDD" id="cd00201">
    <property type="entry name" value="WW"/>
    <property type="match status" value="1"/>
</dbReference>
<dbReference type="SUPFAM" id="SSF54236">
    <property type="entry name" value="Ubiquitin-like"/>
    <property type="match status" value="1"/>
</dbReference>
<dbReference type="Pfam" id="PF00595">
    <property type="entry name" value="PDZ"/>
    <property type="match status" value="1"/>
</dbReference>
<dbReference type="PANTHER" id="PTHR46221">
    <property type="entry name" value="FERM AND PDZ DOMAIN-CONTAINING PROTEIN FAMILY MEMBER"/>
    <property type="match status" value="1"/>
</dbReference>
<dbReference type="EMBL" id="OB660825">
    <property type="protein sequence ID" value="CAD7226422.1"/>
    <property type="molecule type" value="Genomic_DNA"/>
</dbReference>
<dbReference type="PROSITE" id="PS50020">
    <property type="entry name" value="WW_DOMAIN_2"/>
    <property type="match status" value="1"/>
</dbReference>
<dbReference type="SMART" id="SM00456">
    <property type="entry name" value="WW"/>
    <property type="match status" value="1"/>
</dbReference>
<dbReference type="PROSITE" id="PS01159">
    <property type="entry name" value="WW_DOMAIN_1"/>
    <property type="match status" value="1"/>
</dbReference>
<dbReference type="PROSITE" id="PS50106">
    <property type="entry name" value="PDZ"/>
    <property type="match status" value="1"/>
</dbReference>
<name>A0A7R8ZP30_9CRUS</name>
<organism evidence="2">
    <name type="scientific">Cyprideis torosa</name>
    <dbReference type="NCBI Taxonomy" id="163714"/>
    <lineage>
        <taxon>Eukaryota</taxon>
        <taxon>Metazoa</taxon>
        <taxon>Ecdysozoa</taxon>
        <taxon>Arthropoda</taxon>
        <taxon>Crustacea</taxon>
        <taxon>Oligostraca</taxon>
        <taxon>Ostracoda</taxon>
        <taxon>Podocopa</taxon>
        <taxon>Podocopida</taxon>
        <taxon>Cytherocopina</taxon>
        <taxon>Cytheroidea</taxon>
        <taxon>Cytherideidae</taxon>
        <taxon>Cyprideis</taxon>
    </lineage>
</organism>
<dbReference type="FunFam" id="2.30.42.10:FF:000053">
    <property type="entry name" value="FERM and PDZ domain-containing protein 4"/>
    <property type="match status" value="1"/>
</dbReference>
<dbReference type="InterPro" id="IPR029071">
    <property type="entry name" value="Ubiquitin-like_domsf"/>
</dbReference>
<feature type="region of interest" description="Disordered" evidence="1">
    <location>
        <begin position="45"/>
        <end position="67"/>
    </location>
</feature>
<dbReference type="InterPro" id="IPR000159">
    <property type="entry name" value="RA_dom"/>
</dbReference>
<dbReference type="SUPFAM" id="SSF50156">
    <property type="entry name" value="PDZ domain-like"/>
    <property type="match status" value="1"/>
</dbReference>
<evidence type="ECO:0000313" key="2">
    <source>
        <dbReference type="EMBL" id="CAD7226422.1"/>
    </source>
</evidence>
<dbReference type="SUPFAM" id="SSF51045">
    <property type="entry name" value="WW domain"/>
    <property type="match status" value="1"/>
</dbReference>
<dbReference type="SMART" id="SM00228">
    <property type="entry name" value="PDZ"/>
    <property type="match status" value="1"/>
</dbReference>
<feature type="compositionally biased region" description="Basic and acidic residues" evidence="1">
    <location>
        <begin position="1"/>
        <end position="11"/>
    </location>
</feature>
<dbReference type="CDD" id="cd17088">
    <property type="entry name" value="FERM_F1_FRMPD1_like"/>
    <property type="match status" value="1"/>
</dbReference>
<dbReference type="InterPro" id="IPR036034">
    <property type="entry name" value="PDZ_sf"/>
</dbReference>
<dbReference type="InterPro" id="IPR000299">
    <property type="entry name" value="FERM_domain"/>
</dbReference>
<feature type="compositionally biased region" description="Basic and acidic residues" evidence="1">
    <location>
        <begin position="45"/>
        <end position="57"/>
    </location>
</feature>
<accession>A0A7R8ZP30</accession>
<dbReference type="OrthoDB" id="5859304at2759"/>
<dbReference type="InterPro" id="IPR001478">
    <property type="entry name" value="PDZ"/>
</dbReference>
<dbReference type="AlphaFoldDB" id="A0A7R8ZP30"/>
<dbReference type="GO" id="GO:0007165">
    <property type="term" value="P:signal transduction"/>
    <property type="evidence" value="ECO:0007669"/>
    <property type="project" value="InterPro"/>
</dbReference>
<dbReference type="Pfam" id="PF21989">
    <property type="entry name" value="RA_2"/>
    <property type="match status" value="1"/>
</dbReference>
<protein>
    <submittedName>
        <fullName evidence="2">Uncharacterized protein</fullName>
    </submittedName>
</protein>
<reference evidence="2" key="1">
    <citation type="submission" date="2020-11" db="EMBL/GenBank/DDBJ databases">
        <authorList>
            <person name="Tran Van P."/>
        </authorList>
    </citation>
    <scope>NUCLEOTIDE SEQUENCE</scope>
</reference>
<feature type="region of interest" description="Disordered" evidence="1">
    <location>
        <begin position="1"/>
        <end position="23"/>
    </location>
</feature>
<dbReference type="PROSITE" id="PS50057">
    <property type="entry name" value="FERM_3"/>
    <property type="match status" value="1"/>
</dbReference>
<dbReference type="Pfam" id="PF00397">
    <property type="entry name" value="WW"/>
    <property type="match status" value="1"/>
</dbReference>
<sequence>MTLRRLPEPSKAKKPPTPVPAPCPGNSCIEMSYCNLRRLKELLGTGDEKAVPKDPGDGSHVSGASSWIPPAENWDAALPGLPYGWECAVDKEGKPYYINHLNKTTTYEDPRVEFAEEPPSPREVSLERQPDIGFGFVAGSEKPVIVRFVTENGPSDGKLLPGDQIWSVNSEDVKTAPRDHVIQLVRSCRDKVKLVVCQPPVDNSGRKSAILSAAKKARLRNRPPKVRFAEGVVINGAPLYSPSGAFSESEDLSVPFMPNVLKVFLENGQTKSFKYDSSTTVGDVLESLQAKLSIKAMENFALVVEHIKSLRRNKLTILDPQESLARIAARPGAQHLRCCFRVTYVPKDAYELLRNDSVAFEYLYTQSRAGDLGFDRQIQALIVLLFLEEEFWHDVVSIFCVLSTFSSLAVPQSREAFGRSPSVFLMPALTLFPRFVCEYMGFPLNSSCVPCNREGICLPLSPSVLPVGRPVGGDLVSWNACPPPAPPEEIHRKERSNMQTYLRSTT</sequence>
<dbReference type="PROSITE" id="PS50200">
    <property type="entry name" value="RA"/>
    <property type="match status" value="1"/>
</dbReference>
<gene>
    <name evidence="2" type="ORF">CTOB1V02_LOCUS4340</name>
</gene>
<proteinExistence type="predicted"/>